<keyword evidence="4" id="KW-1185">Reference proteome</keyword>
<dbReference type="RefSeq" id="XP_046009255.1">
    <property type="nucleotide sequence ID" value="XM_046159181.1"/>
</dbReference>
<name>A0A9P9BM87_9PEZI</name>
<proteinExistence type="predicted"/>
<dbReference type="EMBL" id="JAGTJQ010000008">
    <property type="protein sequence ID" value="KAH7026038.1"/>
    <property type="molecule type" value="Genomic_DNA"/>
</dbReference>
<feature type="compositionally biased region" description="Polar residues" evidence="1">
    <location>
        <begin position="187"/>
        <end position="198"/>
    </location>
</feature>
<feature type="region of interest" description="Disordered" evidence="1">
    <location>
        <begin position="96"/>
        <end position="121"/>
    </location>
</feature>
<evidence type="ECO:0000256" key="1">
    <source>
        <dbReference type="SAM" id="MobiDB-lite"/>
    </source>
</evidence>
<comment type="caution">
    <text evidence="3">The sequence shown here is derived from an EMBL/GenBank/DDBJ whole genome shotgun (WGS) entry which is preliminary data.</text>
</comment>
<protein>
    <submittedName>
        <fullName evidence="3">Uncharacterized protein</fullName>
    </submittedName>
</protein>
<accession>A0A9P9BM87</accession>
<dbReference type="AlphaFoldDB" id="A0A9P9BM87"/>
<organism evidence="3 4">
    <name type="scientific">Microdochium trichocladiopsis</name>
    <dbReference type="NCBI Taxonomy" id="1682393"/>
    <lineage>
        <taxon>Eukaryota</taxon>
        <taxon>Fungi</taxon>
        <taxon>Dikarya</taxon>
        <taxon>Ascomycota</taxon>
        <taxon>Pezizomycotina</taxon>
        <taxon>Sordariomycetes</taxon>
        <taxon>Xylariomycetidae</taxon>
        <taxon>Xylariales</taxon>
        <taxon>Microdochiaceae</taxon>
        <taxon>Microdochium</taxon>
    </lineage>
</organism>
<keyword evidence="2" id="KW-0812">Transmembrane</keyword>
<feature type="transmembrane region" description="Helical" evidence="2">
    <location>
        <begin position="20"/>
        <end position="40"/>
    </location>
</feature>
<dbReference type="OrthoDB" id="4775599at2759"/>
<keyword evidence="2" id="KW-1133">Transmembrane helix</keyword>
<dbReference type="Proteomes" id="UP000756346">
    <property type="component" value="Unassembled WGS sequence"/>
</dbReference>
<keyword evidence="2" id="KW-0472">Membrane</keyword>
<sequence length="198" mass="21318">MAALEGGDDARGTLFDVHPMAWFIVPAAIFLASMVVLMLVRYRRRRRAAMKAQWGATNIAINTGQRYPPTSTRPWPYISTTPSWSQRARNLAGFKRGDNGLNEFGEAPPAYTGPTSNYKTARASMSTSSSSVPQMRFYGMPVTNPAPMGSVSIPMPGGPPTYHPMSGAGGYRIPTSPTSATRPPVNTGLSQPQAAVIR</sequence>
<feature type="region of interest" description="Disordered" evidence="1">
    <location>
        <begin position="176"/>
        <end position="198"/>
    </location>
</feature>
<reference evidence="3" key="1">
    <citation type="journal article" date="2021" name="Nat. Commun.">
        <title>Genetic determinants of endophytism in the Arabidopsis root mycobiome.</title>
        <authorList>
            <person name="Mesny F."/>
            <person name="Miyauchi S."/>
            <person name="Thiergart T."/>
            <person name="Pickel B."/>
            <person name="Atanasova L."/>
            <person name="Karlsson M."/>
            <person name="Huettel B."/>
            <person name="Barry K.W."/>
            <person name="Haridas S."/>
            <person name="Chen C."/>
            <person name="Bauer D."/>
            <person name="Andreopoulos W."/>
            <person name="Pangilinan J."/>
            <person name="LaButti K."/>
            <person name="Riley R."/>
            <person name="Lipzen A."/>
            <person name="Clum A."/>
            <person name="Drula E."/>
            <person name="Henrissat B."/>
            <person name="Kohler A."/>
            <person name="Grigoriev I.V."/>
            <person name="Martin F.M."/>
            <person name="Hacquard S."/>
        </authorList>
    </citation>
    <scope>NUCLEOTIDE SEQUENCE</scope>
    <source>
        <strain evidence="3">MPI-CAGE-CH-0230</strain>
    </source>
</reference>
<evidence type="ECO:0000256" key="2">
    <source>
        <dbReference type="SAM" id="Phobius"/>
    </source>
</evidence>
<gene>
    <name evidence="3" type="ORF">B0I36DRAFT_365664</name>
</gene>
<evidence type="ECO:0000313" key="3">
    <source>
        <dbReference type="EMBL" id="KAH7026038.1"/>
    </source>
</evidence>
<evidence type="ECO:0000313" key="4">
    <source>
        <dbReference type="Proteomes" id="UP000756346"/>
    </source>
</evidence>
<dbReference type="GeneID" id="70188727"/>